<evidence type="ECO:0000313" key="3">
    <source>
        <dbReference type="Proteomes" id="UP001213681"/>
    </source>
</evidence>
<dbReference type="RefSeq" id="XP_056772084.1">
    <property type="nucleotide sequence ID" value="XM_056904317.1"/>
</dbReference>
<sequence length="327" mass="35261">MIAKIFVTGITGYIGGQTVVHLLRKRPDVSVTALVRNERQAAAVKAVLPQVNTVIGHLDSVDILARLSAESDIVLQCASADHPVAVAAIIKGIKSKPGGSAPGVLIHTSGTGILCDPDQDYGAPPDREYDDVADIKIITKFPLKRSHRNVDKLVLEASAGDDPGDGPVRIRSVQLPDLANAALRRGGSLTVNKGENEWCNVHVADLADAYVLLVEEALKGGGRADWNTEGYYFVENGRHVWKELAKAVAEDGFKKGYFKSEKVDILSVEETLEAQSTPHPGPYIWGVNSLGHASRIKSLGWKAQKPSIWEYVSEAVDIEAHALGLRK</sequence>
<reference evidence="2" key="2">
    <citation type="journal article" date="2023" name="IMA Fungus">
        <title>Comparative genomic study of the Penicillium genus elucidates a diverse pangenome and 15 lateral gene transfer events.</title>
        <authorList>
            <person name="Petersen C."/>
            <person name="Sorensen T."/>
            <person name="Nielsen M.R."/>
            <person name="Sondergaard T.E."/>
            <person name="Sorensen J.L."/>
            <person name="Fitzpatrick D.A."/>
            <person name="Frisvad J.C."/>
            <person name="Nielsen K.L."/>
        </authorList>
    </citation>
    <scope>NUCLEOTIDE SEQUENCE</scope>
    <source>
        <strain evidence="2">IBT 16125</strain>
    </source>
</reference>
<dbReference type="SUPFAM" id="SSF51735">
    <property type="entry name" value="NAD(P)-binding Rossmann-fold domains"/>
    <property type="match status" value="1"/>
</dbReference>
<dbReference type="AlphaFoldDB" id="A0AAD6G9C7"/>
<reference evidence="2" key="1">
    <citation type="submission" date="2022-12" db="EMBL/GenBank/DDBJ databases">
        <authorList>
            <person name="Petersen C."/>
        </authorList>
    </citation>
    <scope>NUCLEOTIDE SEQUENCE</scope>
    <source>
        <strain evidence="2">IBT 16125</strain>
    </source>
</reference>
<keyword evidence="3" id="KW-1185">Reference proteome</keyword>
<comment type="caution">
    <text evidence="2">The sequence shown here is derived from an EMBL/GenBank/DDBJ whole genome shotgun (WGS) entry which is preliminary data.</text>
</comment>
<dbReference type="Proteomes" id="UP001213681">
    <property type="component" value="Unassembled WGS sequence"/>
</dbReference>
<feature type="domain" description="NAD(P)-binding" evidence="1">
    <location>
        <begin position="9"/>
        <end position="83"/>
    </location>
</feature>
<dbReference type="PANTHER" id="PTHR48079">
    <property type="entry name" value="PROTEIN YEEZ"/>
    <property type="match status" value="1"/>
</dbReference>
<organism evidence="2 3">
    <name type="scientific">Penicillium daleae</name>
    <dbReference type="NCBI Taxonomy" id="63821"/>
    <lineage>
        <taxon>Eukaryota</taxon>
        <taxon>Fungi</taxon>
        <taxon>Dikarya</taxon>
        <taxon>Ascomycota</taxon>
        <taxon>Pezizomycotina</taxon>
        <taxon>Eurotiomycetes</taxon>
        <taxon>Eurotiomycetidae</taxon>
        <taxon>Eurotiales</taxon>
        <taxon>Aspergillaceae</taxon>
        <taxon>Penicillium</taxon>
    </lineage>
</organism>
<dbReference type="GeneID" id="81594560"/>
<dbReference type="InterPro" id="IPR036291">
    <property type="entry name" value="NAD(P)-bd_dom_sf"/>
</dbReference>
<proteinExistence type="predicted"/>
<name>A0AAD6G9C7_9EURO</name>
<dbReference type="Pfam" id="PF13460">
    <property type="entry name" value="NAD_binding_10"/>
    <property type="match status" value="1"/>
</dbReference>
<dbReference type="InterPro" id="IPR016040">
    <property type="entry name" value="NAD(P)-bd_dom"/>
</dbReference>
<protein>
    <recommendedName>
        <fullName evidence="1">NAD(P)-binding domain-containing protein</fullName>
    </recommendedName>
</protein>
<dbReference type="PANTHER" id="PTHR48079:SF6">
    <property type="entry name" value="NAD(P)-BINDING DOMAIN-CONTAINING PROTEIN-RELATED"/>
    <property type="match status" value="1"/>
</dbReference>
<dbReference type="InterPro" id="IPR051783">
    <property type="entry name" value="NAD(P)-dependent_oxidoreduct"/>
</dbReference>
<gene>
    <name evidence="2" type="ORF">N7458_000923</name>
</gene>
<evidence type="ECO:0000259" key="1">
    <source>
        <dbReference type="Pfam" id="PF13460"/>
    </source>
</evidence>
<accession>A0AAD6G9C7</accession>
<evidence type="ECO:0000313" key="2">
    <source>
        <dbReference type="EMBL" id="KAJ5465237.1"/>
    </source>
</evidence>
<dbReference type="GO" id="GO:0005737">
    <property type="term" value="C:cytoplasm"/>
    <property type="evidence" value="ECO:0007669"/>
    <property type="project" value="TreeGrafter"/>
</dbReference>
<dbReference type="GO" id="GO:0004029">
    <property type="term" value="F:aldehyde dehydrogenase (NAD+) activity"/>
    <property type="evidence" value="ECO:0007669"/>
    <property type="project" value="TreeGrafter"/>
</dbReference>
<dbReference type="EMBL" id="JAPVEA010000001">
    <property type="protein sequence ID" value="KAJ5465237.1"/>
    <property type="molecule type" value="Genomic_DNA"/>
</dbReference>
<dbReference type="Gene3D" id="3.40.50.720">
    <property type="entry name" value="NAD(P)-binding Rossmann-like Domain"/>
    <property type="match status" value="1"/>
</dbReference>